<dbReference type="EMBL" id="JABACI010000001">
    <property type="protein sequence ID" value="NLP82562.1"/>
    <property type="molecule type" value="Genomic_DNA"/>
</dbReference>
<keyword evidence="2" id="KW-1185">Reference proteome</keyword>
<proteinExistence type="predicted"/>
<name>A0ABX1K6D2_9MICO</name>
<dbReference type="Proteomes" id="UP001429745">
    <property type="component" value="Unassembled WGS sequence"/>
</dbReference>
<gene>
    <name evidence="1" type="ORF">HF576_01745</name>
</gene>
<dbReference type="RefSeq" id="WP_168911055.1">
    <property type="nucleotide sequence ID" value="NZ_JABACI010000001.1"/>
</dbReference>
<accession>A0ABX1K6D2</accession>
<protein>
    <submittedName>
        <fullName evidence="1">Uncharacterized protein</fullName>
    </submittedName>
</protein>
<evidence type="ECO:0000313" key="1">
    <source>
        <dbReference type="EMBL" id="NLP82562.1"/>
    </source>
</evidence>
<organism evidence="1 2">
    <name type="scientific">Microbacterium salsuginis</name>
    <dbReference type="NCBI Taxonomy" id="2722803"/>
    <lineage>
        <taxon>Bacteria</taxon>
        <taxon>Bacillati</taxon>
        <taxon>Actinomycetota</taxon>
        <taxon>Actinomycetes</taxon>
        <taxon>Micrococcales</taxon>
        <taxon>Microbacteriaceae</taxon>
        <taxon>Microbacterium</taxon>
    </lineage>
</organism>
<reference evidence="1 2" key="1">
    <citation type="submission" date="2020-04" db="EMBL/GenBank/DDBJ databases">
        <title>CFH 90308 Microbacterium sp.</title>
        <authorList>
            <person name="Nie G."/>
            <person name="Ming H."/>
            <person name="Xia T."/>
        </authorList>
    </citation>
    <scope>NUCLEOTIDE SEQUENCE [LARGE SCALE GENOMIC DNA]</scope>
    <source>
        <strain evidence="1 2">CFH 90308</strain>
    </source>
</reference>
<evidence type="ECO:0000313" key="2">
    <source>
        <dbReference type="Proteomes" id="UP001429745"/>
    </source>
</evidence>
<comment type="caution">
    <text evidence="1">The sequence shown here is derived from an EMBL/GenBank/DDBJ whole genome shotgun (WGS) entry which is preliminary data.</text>
</comment>
<sequence>MALSARTRTLLTWLPAAVLVLIIGGVVLASLAIQGSWWTEEHPAASEDQKASDGSSMLTDAGFDYVNVEGVVRVRVGDGGLSATELGLAADGEKSAEFRRPVRAIVAAGEEVHILDDIAALSASSQGDRLVAVTLTPDVVRGWAGAVGYLRALGAEFGWDAAQLDSLEEDLAEFNRSGEGETFTATIGPSSGGAAIASATLEFDRATGATPLTITFEPAPE</sequence>